<dbReference type="NCBIfam" id="NF000996">
    <property type="entry name" value="PRK00105.1"/>
    <property type="match status" value="1"/>
</dbReference>
<dbReference type="AlphaFoldDB" id="A0A3B1AVG0"/>
<evidence type="ECO:0000256" key="8">
    <source>
        <dbReference type="ARBA" id="ARBA00030686"/>
    </source>
</evidence>
<accession>A0A3B1AVG0</accession>
<dbReference type="NCBIfam" id="TIGR03160">
    <property type="entry name" value="cobT_DBIPRT"/>
    <property type="match status" value="1"/>
</dbReference>
<dbReference type="GO" id="GO:0008939">
    <property type="term" value="F:nicotinate-nucleotide-dimethylbenzimidazole phosphoribosyltransferase activity"/>
    <property type="evidence" value="ECO:0007669"/>
    <property type="project" value="UniProtKB-EC"/>
</dbReference>
<sequence length="351" mass="36102">MNNSEWLKVPVAQLNSTSKAAAEARQAVLTKPPGALGQLESIAIRLAAMQGKEKPTLERVRIVVFAADHGIAAEGVSAFPQAVTAEMVRNFANGGAAISVAAHELNAPLEVINLGTVVDPGPLPNVSDQRIAPGTANFARQAAMTEQQLAQAMNIGRQSAERAVTKGMDLFIGGEMGIGNTSAATALACILTDNAVEALAGPGTGLDSKGVLHKITVIKAALNLHKSKIDSPVTALQYLGGFEIAALTGAFIACAQMGVPVLVDGFIASTAALVATQQCDGVGDWLFYAHASAEPGHKHIMKALQAEPLLDMGMRLGEGSGAAVAVPLLRMACSLHNGMATFAEAEVSGNL</sequence>
<dbReference type="InterPro" id="IPR023195">
    <property type="entry name" value="Nict_dMeBzImd_PRibTrfase_N"/>
</dbReference>
<proteinExistence type="inferred from homology"/>
<evidence type="ECO:0000256" key="5">
    <source>
        <dbReference type="ARBA" id="ARBA00022573"/>
    </source>
</evidence>
<dbReference type="FunFam" id="3.40.50.10210:FF:000001">
    <property type="entry name" value="Nicotinate-nucleotide--dimethylbenzimidazole phosphoribosyltransferase"/>
    <property type="match status" value="1"/>
</dbReference>
<gene>
    <name evidence="10" type="ORF">MNBD_GAMMA19-1518</name>
</gene>
<evidence type="ECO:0000256" key="3">
    <source>
        <dbReference type="ARBA" id="ARBA00011991"/>
    </source>
</evidence>
<dbReference type="EMBL" id="UOFV01000387">
    <property type="protein sequence ID" value="VAX03288.1"/>
    <property type="molecule type" value="Genomic_DNA"/>
</dbReference>
<keyword evidence="6 10" id="KW-0328">Glycosyltransferase</keyword>
<dbReference type="SUPFAM" id="SSF52733">
    <property type="entry name" value="Nicotinate mononucleotide:5,6-dimethylbenzimidazole phosphoribosyltransferase (CobT)"/>
    <property type="match status" value="1"/>
</dbReference>
<dbReference type="HAMAP" id="MF_00230">
    <property type="entry name" value="CobT"/>
    <property type="match status" value="1"/>
</dbReference>
<evidence type="ECO:0000256" key="6">
    <source>
        <dbReference type="ARBA" id="ARBA00022676"/>
    </source>
</evidence>
<dbReference type="PANTHER" id="PTHR43463">
    <property type="entry name" value="NICOTINATE-NUCLEOTIDE--DIMETHYLBENZIMIDAZOLE PHOSPHORIBOSYLTRANSFERASE"/>
    <property type="match status" value="1"/>
</dbReference>
<dbReference type="GO" id="GO:0009236">
    <property type="term" value="P:cobalamin biosynthetic process"/>
    <property type="evidence" value="ECO:0007669"/>
    <property type="project" value="UniProtKB-KW"/>
</dbReference>
<dbReference type="Gene3D" id="1.10.1610.10">
    <property type="match status" value="1"/>
</dbReference>
<evidence type="ECO:0000313" key="10">
    <source>
        <dbReference type="EMBL" id="VAX03288.1"/>
    </source>
</evidence>
<evidence type="ECO:0000256" key="9">
    <source>
        <dbReference type="ARBA" id="ARBA00047340"/>
    </source>
</evidence>
<dbReference type="CDD" id="cd02439">
    <property type="entry name" value="DMB-PRT_CobT"/>
    <property type="match status" value="1"/>
</dbReference>
<evidence type="ECO:0000256" key="7">
    <source>
        <dbReference type="ARBA" id="ARBA00022679"/>
    </source>
</evidence>
<dbReference type="Pfam" id="PF02277">
    <property type="entry name" value="DBI_PRT"/>
    <property type="match status" value="1"/>
</dbReference>
<dbReference type="InterPro" id="IPR003200">
    <property type="entry name" value="Nict_dMeBzImd_PRibTrfase"/>
</dbReference>
<name>A0A3B1AVG0_9ZZZZ</name>
<organism evidence="10">
    <name type="scientific">hydrothermal vent metagenome</name>
    <dbReference type="NCBI Taxonomy" id="652676"/>
    <lineage>
        <taxon>unclassified sequences</taxon>
        <taxon>metagenomes</taxon>
        <taxon>ecological metagenomes</taxon>
    </lineage>
</organism>
<dbReference type="EC" id="2.4.2.21" evidence="3"/>
<comment type="catalytic activity">
    <reaction evidence="9">
        <text>5,6-dimethylbenzimidazole + nicotinate beta-D-ribonucleotide = alpha-ribazole 5'-phosphate + nicotinate + H(+)</text>
        <dbReference type="Rhea" id="RHEA:11196"/>
        <dbReference type="ChEBI" id="CHEBI:15378"/>
        <dbReference type="ChEBI" id="CHEBI:15890"/>
        <dbReference type="ChEBI" id="CHEBI:32544"/>
        <dbReference type="ChEBI" id="CHEBI:57502"/>
        <dbReference type="ChEBI" id="CHEBI:57918"/>
        <dbReference type="EC" id="2.4.2.21"/>
    </reaction>
</comment>
<reference evidence="10" key="1">
    <citation type="submission" date="2018-06" db="EMBL/GenBank/DDBJ databases">
        <authorList>
            <person name="Zhirakovskaya E."/>
        </authorList>
    </citation>
    <scope>NUCLEOTIDE SEQUENCE</scope>
</reference>
<keyword evidence="7 10" id="KW-0808">Transferase</keyword>
<dbReference type="InterPro" id="IPR017846">
    <property type="entry name" value="Nict_dMeBzImd_PRibTrfase_bact"/>
</dbReference>
<dbReference type="PANTHER" id="PTHR43463:SF1">
    <property type="entry name" value="NICOTINATE-NUCLEOTIDE--DIMETHYLBENZIMIDAZOLE PHOSPHORIBOSYLTRANSFERASE"/>
    <property type="match status" value="1"/>
</dbReference>
<comment type="similarity">
    <text evidence="2">Belongs to the CobT family.</text>
</comment>
<protein>
    <recommendedName>
        <fullName evidence="4">Nicotinate-nucleotide--dimethylbenzimidazole phosphoribosyltransferase</fullName>
        <ecNumber evidence="3">2.4.2.21</ecNumber>
    </recommendedName>
    <alternativeName>
        <fullName evidence="8">N(1)-alpha-phosphoribosyltransferase</fullName>
    </alternativeName>
</protein>
<evidence type="ECO:0000256" key="1">
    <source>
        <dbReference type="ARBA" id="ARBA00005049"/>
    </source>
</evidence>
<evidence type="ECO:0000256" key="2">
    <source>
        <dbReference type="ARBA" id="ARBA00007110"/>
    </source>
</evidence>
<keyword evidence="5" id="KW-0169">Cobalamin biosynthesis</keyword>
<dbReference type="UniPathway" id="UPA00061">
    <property type="reaction ID" value="UER00516"/>
</dbReference>
<dbReference type="Gene3D" id="3.40.50.10210">
    <property type="match status" value="1"/>
</dbReference>
<evidence type="ECO:0000256" key="4">
    <source>
        <dbReference type="ARBA" id="ARBA00015486"/>
    </source>
</evidence>
<comment type="pathway">
    <text evidence="1">Nucleoside biosynthesis; alpha-ribazole biosynthesis; alpha-ribazole from 5,6-dimethylbenzimidazole: step 1/2.</text>
</comment>
<dbReference type="InterPro" id="IPR036087">
    <property type="entry name" value="Nict_dMeBzImd_PRibTrfase_sf"/>
</dbReference>